<sequence length="373" mass="41131">MMSRLALFPILSLLTTPILASAPFKSLVTFGDSYTDTVLTGDGGTAWPVYAASYASLSLHPYARAGATCSNAITPMPWASIMEYELPLYFLETHNGSVVLDPEETLYTEWIGTNDLGVDSIFTGSNDGSVVDVVRCMVDWVRVLYADGARYFMVQNMIPLDLTVLYSPNWYPNQISTLAHNATEWSIFMRQLVLSGNALVQMELQALAGSSELPGAHIGLFDSHGLFQDMYKNPGAYLNGTAPLNVTVPVRSCVYEDGTLECTVAEGTDKDSFLWQDEVHPSEQANRVVAREIARVATGERSTSLKEWATVALSKTPVASIVRQVERRDKSGARRGLAELSRRIKSAELQEIHIRVGSVRKRHLRFAHSDSTE</sequence>
<proteinExistence type="predicted"/>
<dbReference type="OMA" id="WASIMEY"/>
<dbReference type="PANTHER" id="PTHR45648">
    <property type="entry name" value="GDSL LIPASE/ACYLHYDROLASE FAMILY PROTEIN (AFU_ORTHOLOGUE AFUA_4G14700)"/>
    <property type="match status" value="1"/>
</dbReference>
<dbReference type="InterPro" id="IPR001087">
    <property type="entry name" value="GDSL"/>
</dbReference>
<dbReference type="GO" id="GO:0016788">
    <property type="term" value="F:hydrolase activity, acting on ester bonds"/>
    <property type="evidence" value="ECO:0007669"/>
    <property type="project" value="InterPro"/>
</dbReference>
<dbReference type="InterPro" id="IPR036514">
    <property type="entry name" value="SGNH_hydro_sf"/>
</dbReference>
<dbReference type="Pfam" id="PF00657">
    <property type="entry name" value="Lipase_GDSL"/>
    <property type="match status" value="1"/>
</dbReference>
<protein>
    <recommendedName>
        <fullName evidence="5">Carbohydrate esterase family 16 protein</fullName>
    </recommendedName>
</protein>
<evidence type="ECO:0000256" key="1">
    <source>
        <dbReference type="ARBA" id="ARBA00022801"/>
    </source>
</evidence>
<dbReference type="OrthoDB" id="1600564at2759"/>
<dbReference type="Proteomes" id="UP000217790">
    <property type="component" value="Unassembled WGS sequence"/>
</dbReference>
<dbReference type="SUPFAM" id="SSF52266">
    <property type="entry name" value="SGNH hydrolase"/>
    <property type="match status" value="1"/>
</dbReference>
<dbReference type="STRING" id="47427.A0A2H3E2Q2"/>
<dbReference type="Gene3D" id="3.40.50.1110">
    <property type="entry name" value="SGNH hydrolase"/>
    <property type="match status" value="1"/>
</dbReference>
<dbReference type="InterPro" id="IPR051058">
    <property type="entry name" value="GDSL_Est/Lipase"/>
</dbReference>
<evidence type="ECO:0000313" key="3">
    <source>
        <dbReference type="EMBL" id="PBL01730.1"/>
    </source>
</evidence>
<keyword evidence="1" id="KW-0378">Hydrolase</keyword>
<dbReference type="InParanoid" id="A0A2H3E2Q2"/>
<dbReference type="EMBL" id="KZ293645">
    <property type="protein sequence ID" value="PBL01730.1"/>
    <property type="molecule type" value="Genomic_DNA"/>
</dbReference>
<feature type="chain" id="PRO_5013641942" description="Carbohydrate esterase family 16 protein" evidence="2">
    <location>
        <begin position="21"/>
        <end position="373"/>
    </location>
</feature>
<dbReference type="PANTHER" id="PTHR45648:SF22">
    <property type="entry name" value="GDSL LIPASE_ACYLHYDROLASE FAMILY PROTEIN (AFU_ORTHOLOGUE AFUA_4G14700)"/>
    <property type="match status" value="1"/>
</dbReference>
<evidence type="ECO:0000313" key="4">
    <source>
        <dbReference type="Proteomes" id="UP000217790"/>
    </source>
</evidence>
<gene>
    <name evidence="3" type="ORF">ARMGADRAFT_1057384</name>
</gene>
<evidence type="ECO:0008006" key="5">
    <source>
        <dbReference type="Google" id="ProtNLM"/>
    </source>
</evidence>
<evidence type="ECO:0000256" key="2">
    <source>
        <dbReference type="SAM" id="SignalP"/>
    </source>
</evidence>
<name>A0A2H3E2Q2_ARMGA</name>
<organism evidence="3 4">
    <name type="scientific">Armillaria gallica</name>
    <name type="common">Bulbous honey fungus</name>
    <name type="synonym">Armillaria bulbosa</name>
    <dbReference type="NCBI Taxonomy" id="47427"/>
    <lineage>
        <taxon>Eukaryota</taxon>
        <taxon>Fungi</taxon>
        <taxon>Dikarya</taxon>
        <taxon>Basidiomycota</taxon>
        <taxon>Agaricomycotina</taxon>
        <taxon>Agaricomycetes</taxon>
        <taxon>Agaricomycetidae</taxon>
        <taxon>Agaricales</taxon>
        <taxon>Marasmiineae</taxon>
        <taxon>Physalacriaceae</taxon>
        <taxon>Armillaria</taxon>
    </lineage>
</organism>
<feature type="signal peptide" evidence="2">
    <location>
        <begin position="1"/>
        <end position="20"/>
    </location>
</feature>
<reference evidence="4" key="1">
    <citation type="journal article" date="2017" name="Nat. Ecol. Evol.">
        <title>Genome expansion and lineage-specific genetic innovations in the forest pathogenic fungi Armillaria.</title>
        <authorList>
            <person name="Sipos G."/>
            <person name="Prasanna A.N."/>
            <person name="Walter M.C."/>
            <person name="O'Connor E."/>
            <person name="Balint B."/>
            <person name="Krizsan K."/>
            <person name="Kiss B."/>
            <person name="Hess J."/>
            <person name="Varga T."/>
            <person name="Slot J."/>
            <person name="Riley R."/>
            <person name="Boka B."/>
            <person name="Rigling D."/>
            <person name="Barry K."/>
            <person name="Lee J."/>
            <person name="Mihaltcheva S."/>
            <person name="LaButti K."/>
            <person name="Lipzen A."/>
            <person name="Waldron R."/>
            <person name="Moloney N.M."/>
            <person name="Sperisen C."/>
            <person name="Kredics L."/>
            <person name="Vagvoelgyi C."/>
            <person name="Patrignani A."/>
            <person name="Fitzpatrick D."/>
            <person name="Nagy I."/>
            <person name="Doyle S."/>
            <person name="Anderson J.B."/>
            <person name="Grigoriev I.V."/>
            <person name="Gueldener U."/>
            <person name="Muensterkoetter M."/>
            <person name="Nagy L.G."/>
        </authorList>
    </citation>
    <scope>NUCLEOTIDE SEQUENCE [LARGE SCALE GENOMIC DNA]</scope>
    <source>
        <strain evidence="4">Ar21-2</strain>
    </source>
</reference>
<keyword evidence="2" id="KW-0732">Signal</keyword>
<keyword evidence="4" id="KW-1185">Reference proteome</keyword>
<accession>A0A2H3E2Q2</accession>
<dbReference type="AlphaFoldDB" id="A0A2H3E2Q2"/>